<dbReference type="SMART" id="SM00065">
    <property type="entry name" value="GAF"/>
    <property type="match status" value="1"/>
</dbReference>
<dbReference type="PRINTS" id="PR00344">
    <property type="entry name" value="BCTRLSENSOR"/>
</dbReference>
<evidence type="ECO:0000256" key="8">
    <source>
        <dbReference type="ARBA" id="ARBA00023012"/>
    </source>
</evidence>
<dbReference type="SMART" id="SM00240">
    <property type="entry name" value="FHA"/>
    <property type="match status" value="1"/>
</dbReference>
<evidence type="ECO:0000256" key="1">
    <source>
        <dbReference type="ARBA" id="ARBA00000085"/>
    </source>
</evidence>
<dbReference type="InterPro" id="IPR036097">
    <property type="entry name" value="HisK_dim/P_sf"/>
</dbReference>
<keyword evidence="4" id="KW-0808">Transferase</keyword>
<dbReference type="InterPro" id="IPR000253">
    <property type="entry name" value="FHA_dom"/>
</dbReference>
<dbReference type="Pfam" id="PF00498">
    <property type="entry name" value="FHA"/>
    <property type="match status" value="1"/>
</dbReference>
<dbReference type="SUPFAM" id="SSF55781">
    <property type="entry name" value="GAF domain-like"/>
    <property type="match status" value="1"/>
</dbReference>
<accession>A0ABV4U4U6</accession>
<dbReference type="RefSeq" id="WP_425345546.1">
    <property type="nucleotide sequence ID" value="NZ_JBGUBD010000005.1"/>
</dbReference>
<dbReference type="SUPFAM" id="SSF49879">
    <property type="entry name" value="SMAD/FHA domain"/>
    <property type="match status" value="1"/>
</dbReference>
<proteinExistence type="predicted"/>
<dbReference type="InterPro" id="IPR036890">
    <property type="entry name" value="HATPase_C_sf"/>
</dbReference>
<evidence type="ECO:0000256" key="2">
    <source>
        <dbReference type="ARBA" id="ARBA00012438"/>
    </source>
</evidence>
<organism evidence="11 12">
    <name type="scientific">Natronomicrosphaera hydrolytica</name>
    <dbReference type="NCBI Taxonomy" id="3242702"/>
    <lineage>
        <taxon>Bacteria</taxon>
        <taxon>Pseudomonadati</taxon>
        <taxon>Planctomycetota</taxon>
        <taxon>Phycisphaerae</taxon>
        <taxon>Phycisphaerales</taxon>
        <taxon>Phycisphaeraceae</taxon>
        <taxon>Natronomicrosphaera</taxon>
    </lineage>
</organism>
<evidence type="ECO:0000256" key="4">
    <source>
        <dbReference type="ARBA" id="ARBA00022679"/>
    </source>
</evidence>
<keyword evidence="7 11" id="KW-0067">ATP-binding</keyword>
<sequence length="549" mass="60211">MLVLTAIQGPDKGRRFELPDYEPQMIGRSSESLPLTDQTISRRHAELTPDDGKWFIRDLNSSNGTFVNGVRVRNRRELRPGDQIRTGMTLLVYGQDMIRSEAATSLRMAEKGEIGVNVEHTVASNDDSMIMAVPEPSQAAVFQLKVIYELTALIGSVTDQQDLLERVMNLIFEYFQADRGFILLADHPDAEPTPVVVRHRANPDKAGSTDSIAISKTIVRYVTRKNVGVLSSNAMNDERFATGDSVQNLGIRSAMCVPIKFKDRLYGVIQLDSQIANYTYTEDQLTLLTAIGVQTGLALANLNHYAARLKAERLAAVGQTVASLSHSIKNILQGLRGGADVVELGLRKANMNLVKNGWEIVARNLERIYELTMNMLAFSKQRKPELEMVNLEAVLTEAMTLVQKQYENKKVALISDMAPDMPPVPADPSGVHQAVLNLLNNALDAVEPDSGVVSVRGEYDEEHEQVRLVVSDNGEGMSQGTVSRLFEPFHSTKGMRGTGLGLVVIKKIVEEHGGTVTVDTQLGQGTTFTLTLPANPERIPASADTHGPS</sequence>
<keyword evidence="8" id="KW-0902">Two-component regulatory system</keyword>
<dbReference type="CDD" id="cd00060">
    <property type="entry name" value="FHA"/>
    <property type="match status" value="1"/>
</dbReference>
<dbReference type="Pfam" id="PF01590">
    <property type="entry name" value="GAF"/>
    <property type="match status" value="1"/>
</dbReference>
<name>A0ABV4U4U6_9BACT</name>
<dbReference type="PROSITE" id="PS50109">
    <property type="entry name" value="HIS_KIN"/>
    <property type="match status" value="1"/>
</dbReference>
<dbReference type="InterPro" id="IPR003594">
    <property type="entry name" value="HATPase_dom"/>
</dbReference>
<evidence type="ECO:0000256" key="3">
    <source>
        <dbReference type="ARBA" id="ARBA00022553"/>
    </source>
</evidence>
<gene>
    <name evidence="11" type="ORF">ACERK3_09965</name>
</gene>
<dbReference type="SMART" id="SM00387">
    <property type="entry name" value="HATPase_c"/>
    <property type="match status" value="1"/>
</dbReference>
<evidence type="ECO:0000256" key="5">
    <source>
        <dbReference type="ARBA" id="ARBA00022741"/>
    </source>
</evidence>
<evidence type="ECO:0000259" key="9">
    <source>
        <dbReference type="PROSITE" id="PS50006"/>
    </source>
</evidence>
<reference evidence="11 12" key="1">
    <citation type="submission" date="2024-08" db="EMBL/GenBank/DDBJ databases">
        <title>Whole-genome sequencing of halo(alkali)philic microorganisms from hypersaline lakes.</title>
        <authorList>
            <person name="Sorokin D.Y."/>
            <person name="Merkel A.Y."/>
            <person name="Messina E."/>
            <person name="Yakimov M."/>
        </authorList>
    </citation>
    <scope>NUCLEOTIDE SEQUENCE [LARGE SCALE GENOMIC DNA]</scope>
    <source>
        <strain evidence="11 12">AB-hyl4</strain>
    </source>
</reference>
<dbReference type="PANTHER" id="PTHR43065">
    <property type="entry name" value="SENSOR HISTIDINE KINASE"/>
    <property type="match status" value="1"/>
</dbReference>
<evidence type="ECO:0000256" key="7">
    <source>
        <dbReference type="ARBA" id="ARBA00022840"/>
    </source>
</evidence>
<dbReference type="EC" id="2.7.13.3" evidence="2"/>
<dbReference type="InterPro" id="IPR004358">
    <property type="entry name" value="Sig_transdc_His_kin-like_C"/>
</dbReference>
<dbReference type="Gene3D" id="3.30.450.40">
    <property type="match status" value="1"/>
</dbReference>
<dbReference type="GO" id="GO:0005524">
    <property type="term" value="F:ATP binding"/>
    <property type="evidence" value="ECO:0007669"/>
    <property type="project" value="UniProtKB-KW"/>
</dbReference>
<dbReference type="InterPro" id="IPR029016">
    <property type="entry name" value="GAF-like_dom_sf"/>
</dbReference>
<dbReference type="EMBL" id="JBGUBD010000005">
    <property type="protein sequence ID" value="MFA9478620.1"/>
    <property type="molecule type" value="Genomic_DNA"/>
</dbReference>
<dbReference type="CDD" id="cd00075">
    <property type="entry name" value="HATPase"/>
    <property type="match status" value="1"/>
</dbReference>
<dbReference type="InterPro" id="IPR008984">
    <property type="entry name" value="SMAD_FHA_dom_sf"/>
</dbReference>
<dbReference type="Gene3D" id="2.60.200.20">
    <property type="match status" value="1"/>
</dbReference>
<comment type="caution">
    <text evidence="11">The sequence shown here is derived from an EMBL/GenBank/DDBJ whole genome shotgun (WGS) entry which is preliminary data.</text>
</comment>
<protein>
    <recommendedName>
        <fullName evidence="2">histidine kinase</fullName>
        <ecNumber evidence="2">2.7.13.3</ecNumber>
    </recommendedName>
</protein>
<dbReference type="SUPFAM" id="SSF47384">
    <property type="entry name" value="Homodimeric domain of signal transducing histidine kinase"/>
    <property type="match status" value="1"/>
</dbReference>
<dbReference type="PANTHER" id="PTHR43065:SF10">
    <property type="entry name" value="PEROXIDE STRESS-ACTIVATED HISTIDINE KINASE MAK3"/>
    <property type="match status" value="1"/>
</dbReference>
<comment type="catalytic activity">
    <reaction evidence="1">
        <text>ATP + protein L-histidine = ADP + protein N-phospho-L-histidine.</text>
        <dbReference type="EC" id="2.7.13.3"/>
    </reaction>
</comment>
<dbReference type="InterPro" id="IPR003018">
    <property type="entry name" value="GAF"/>
</dbReference>
<dbReference type="Pfam" id="PF02518">
    <property type="entry name" value="HATPase_c"/>
    <property type="match status" value="1"/>
</dbReference>
<dbReference type="InterPro" id="IPR005467">
    <property type="entry name" value="His_kinase_dom"/>
</dbReference>
<evidence type="ECO:0000256" key="6">
    <source>
        <dbReference type="ARBA" id="ARBA00022777"/>
    </source>
</evidence>
<evidence type="ECO:0000313" key="11">
    <source>
        <dbReference type="EMBL" id="MFA9478620.1"/>
    </source>
</evidence>
<dbReference type="SUPFAM" id="SSF55874">
    <property type="entry name" value="ATPase domain of HSP90 chaperone/DNA topoisomerase II/histidine kinase"/>
    <property type="match status" value="1"/>
</dbReference>
<dbReference type="PROSITE" id="PS50006">
    <property type="entry name" value="FHA_DOMAIN"/>
    <property type="match status" value="1"/>
</dbReference>
<evidence type="ECO:0000313" key="12">
    <source>
        <dbReference type="Proteomes" id="UP001575105"/>
    </source>
</evidence>
<dbReference type="Gene3D" id="3.30.565.10">
    <property type="entry name" value="Histidine kinase-like ATPase, C-terminal domain"/>
    <property type="match status" value="1"/>
</dbReference>
<dbReference type="Gene3D" id="1.10.287.130">
    <property type="match status" value="1"/>
</dbReference>
<feature type="domain" description="Histidine kinase" evidence="10">
    <location>
        <begin position="323"/>
        <end position="536"/>
    </location>
</feature>
<evidence type="ECO:0000259" key="10">
    <source>
        <dbReference type="PROSITE" id="PS50109"/>
    </source>
</evidence>
<feature type="domain" description="FHA" evidence="9">
    <location>
        <begin position="13"/>
        <end position="72"/>
    </location>
</feature>
<keyword evidence="12" id="KW-1185">Reference proteome</keyword>
<keyword evidence="6" id="KW-0418">Kinase</keyword>
<keyword evidence="5" id="KW-0547">Nucleotide-binding</keyword>
<keyword evidence="3" id="KW-0597">Phosphoprotein</keyword>
<dbReference type="Proteomes" id="UP001575105">
    <property type="component" value="Unassembled WGS sequence"/>
</dbReference>